<evidence type="ECO:0000313" key="8">
    <source>
        <dbReference type="Proteomes" id="UP000199411"/>
    </source>
</evidence>
<dbReference type="InterPro" id="IPR022642">
    <property type="entry name" value="CheR_C"/>
</dbReference>
<dbReference type="PANTHER" id="PTHR24422:SF10">
    <property type="entry name" value="CHEMOTAXIS PROTEIN METHYLTRANSFERASE 2"/>
    <property type="match status" value="1"/>
</dbReference>
<dbReference type="Proteomes" id="UP000199411">
    <property type="component" value="Unassembled WGS sequence"/>
</dbReference>
<evidence type="ECO:0000256" key="1">
    <source>
        <dbReference type="ARBA" id="ARBA00001541"/>
    </source>
</evidence>
<dbReference type="EC" id="2.1.1.80" evidence="2"/>
<evidence type="ECO:0000256" key="4">
    <source>
        <dbReference type="ARBA" id="ARBA00022679"/>
    </source>
</evidence>
<dbReference type="Pfam" id="PF01739">
    <property type="entry name" value="CheR"/>
    <property type="match status" value="1"/>
</dbReference>
<dbReference type="PRINTS" id="PR00996">
    <property type="entry name" value="CHERMTFRASE"/>
</dbReference>
<accession>A0A1G6PY16</accession>
<dbReference type="Gene3D" id="1.10.155.10">
    <property type="entry name" value="Chemotaxis receptor methyltransferase CheR, N-terminal domain"/>
    <property type="match status" value="1"/>
</dbReference>
<evidence type="ECO:0000259" key="6">
    <source>
        <dbReference type="PROSITE" id="PS50123"/>
    </source>
</evidence>
<keyword evidence="4 7" id="KW-0808">Transferase</keyword>
<dbReference type="RefSeq" id="WP_092129259.1">
    <property type="nucleotide sequence ID" value="NZ_FMYU01000010.1"/>
</dbReference>
<dbReference type="GO" id="GO:0008983">
    <property type="term" value="F:protein-glutamate O-methyltransferase activity"/>
    <property type="evidence" value="ECO:0007669"/>
    <property type="project" value="UniProtKB-EC"/>
</dbReference>
<keyword evidence="5" id="KW-0949">S-adenosyl-L-methionine</keyword>
<evidence type="ECO:0000313" key="7">
    <source>
        <dbReference type="EMBL" id="SDC84287.1"/>
    </source>
</evidence>
<dbReference type="PANTHER" id="PTHR24422">
    <property type="entry name" value="CHEMOTAXIS PROTEIN METHYLTRANSFERASE"/>
    <property type="match status" value="1"/>
</dbReference>
<dbReference type="InterPro" id="IPR022641">
    <property type="entry name" value="CheR_N"/>
</dbReference>
<dbReference type="Gene3D" id="3.40.50.150">
    <property type="entry name" value="Vaccinia Virus protein VP39"/>
    <property type="match status" value="1"/>
</dbReference>
<dbReference type="SMART" id="SM00138">
    <property type="entry name" value="MeTrc"/>
    <property type="match status" value="1"/>
</dbReference>
<evidence type="ECO:0000256" key="3">
    <source>
        <dbReference type="ARBA" id="ARBA00022603"/>
    </source>
</evidence>
<dbReference type="AlphaFoldDB" id="A0A1G6PY16"/>
<dbReference type="InterPro" id="IPR000780">
    <property type="entry name" value="CheR_MeTrfase"/>
</dbReference>
<keyword evidence="3 7" id="KW-0489">Methyltransferase</keyword>
<comment type="catalytic activity">
    <reaction evidence="1">
        <text>L-glutamyl-[protein] + S-adenosyl-L-methionine = [protein]-L-glutamate 5-O-methyl ester + S-adenosyl-L-homocysteine</text>
        <dbReference type="Rhea" id="RHEA:24452"/>
        <dbReference type="Rhea" id="RHEA-COMP:10208"/>
        <dbReference type="Rhea" id="RHEA-COMP:10311"/>
        <dbReference type="ChEBI" id="CHEBI:29973"/>
        <dbReference type="ChEBI" id="CHEBI:57856"/>
        <dbReference type="ChEBI" id="CHEBI:59789"/>
        <dbReference type="ChEBI" id="CHEBI:82795"/>
        <dbReference type="EC" id="2.1.1.80"/>
    </reaction>
</comment>
<keyword evidence="8" id="KW-1185">Reference proteome</keyword>
<name>A0A1G6PY16_9BACT</name>
<feature type="domain" description="CheR-type methyltransferase" evidence="6">
    <location>
        <begin position="1"/>
        <end position="268"/>
    </location>
</feature>
<dbReference type="InterPro" id="IPR036804">
    <property type="entry name" value="CheR_N_sf"/>
</dbReference>
<dbReference type="SUPFAM" id="SSF47757">
    <property type="entry name" value="Chemotaxis receptor methyltransferase CheR, N-terminal domain"/>
    <property type="match status" value="1"/>
</dbReference>
<protein>
    <recommendedName>
        <fullName evidence="2">protein-glutamate O-methyltransferase</fullName>
        <ecNumber evidence="2">2.1.1.80</ecNumber>
    </recommendedName>
</protein>
<proteinExistence type="predicted"/>
<dbReference type="GO" id="GO:0032259">
    <property type="term" value="P:methylation"/>
    <property type="evidence" value="ECO:0007669"/>
    <property type="project" value="UniProtKB-KW"/>
</dbReference>
<dbReference type="PROSITE" id="PS50123">
    <property type="entry name" value="CHER"/>
    <property type="match status" value="1"/>
</dbReference>
<dbReference type="Pfam" id="PF03705">
    <property type="entry name" value="CheR_N"/>
    <property type="match status" value="1"/>
</dbReference>
<dbReference type="SUPFAM" id="SSF53335">
    <property type="entry name" value="S-adenosyl-L-methionine-dependent methyltransferases"/>
    <property type="match status" value="1"/>
</dbReference>
<dbReference type="EMBL" id="FMYU01000010">
    <property type="protein sequence ID" value="SDC84287.1"/>
    <property type="molecule type" value="Genomic_DNA"/>
</dbReference>
<evidence type="ECO:0000256" key="2">
    <source>
        <dbReference type="ARBA" id="ARBA00012534"/>
    </source>
</evidence>
<evidence type="ECO:0000256" key="5">
    <source>
        <dbReference type="ARBA" id="ARBA00022691"/>
    </source>
</evidence>
<dbReference type="InterPro" id="IPR029063">
    <property type="entry name" value="SAM-dependent_MTases_sf"/>
</dbReference>
<gene>
    <name evidence="7" type="ORF">SAMN05660835_01452</name>
</gene>
<sequence>MPEMDSEIFEKLRDFIYEKSGIFFEYSKKYLLENKLSRRIQELKLRDFEDYLKFLQLNKNELFYLFDAITINETYFFRHAQQIEVFLIVVNELLNYKPILNIWSAACSTGEEPYTLVIALTEKYGNNIPARILASDISQEVLEKAKIGVYNDYALKELTPAIKQKYFDIEKNTYKIKDFVKNKVTYKQVNLVDNKDLSTIGKMDIIFLRNVLIYFNNESRQKVIDKIYNDILNKNGYLFLGATESISRLNTKLKLVHFKQALAYKKEE</sequence>
<dbReference type="InterPro" id="IPR050903">
    <property type="entry name" value="Bact_Chemotaxis_MeTrfase"/>
</dbReference>
<organism evidence="7 8">
    <name type="scientific">Desulfurella multipotens</name>
    <dbReference type="NCBI Taxonomy" id="79269"/>
    <lineage>
        <taxon>Bacteria</taxon>
        <taxon>Pseudomonadati</taxon>
        <taxon>Campylobacterota</taxon>
        <taxon>Desulfurellia</taxon>
        <taxon>Desulfurellales</taxon>
        <taxon>Desulfurellaceae</taxon>
        <taxon>Desulfurella</taxon>
    </lineage>
</organism>
<reference evidence="8" key="1">
    <citation type="submission" date="2016-10" db="EMBL/GenBank/DDBJ databases">
        <authorList>
            <person name="Varghese N."/>
            <person name="Submissions S."/>
        </authorList>
    </citation>
    <scope>NUCLEOTIDE SEQUENCE [LARGE SCALE GENOMIC DNA]</scope>
    <source>
        <strain evidence="8">DSM 8415</strain>
    </source>
</reference>
<dbReference type="OrthoDB" id="9786165at2"/>